<dbReference type="Pfam" id="PF03235">
    <property type="entry name" value="GmrSD_N"/>
    <property type="match status" value="1"/>
</dbReference>
<dbReference type="PANTHER" id="PTHR35149">
    <property type="entry name" value="SLL5132 PROTEIN"/>
    <property type="match status" value="1"/>
</dbReference>
<feature type="domain" description="GmrSD restriction endonucleases N-terminal" evidence="1">
    <location>
        <begin position="16"/>
        <end position="231"/>
    </location>
</feature>
<sequence>MSKIENKIEARDRTVSEVLSNRKFTVDYFQREYSWGQTHIEQLVTDLANAFLNEYQPDHERGETESYNSYYLGPFVLSQKEGTLSIIDGQQRLTSLSLFLIFLYHRLTNAEEKAEIRSMICSTKYGKKSFNITVEEREECLDELFLNDYYEPTKEDNDSTLNMAKRYQDIIEAFPTEINEEALPLFVDWMKDNVILVEIIAHSDDNAYTIFETMNDRGLSLTSTEMLKGYLLSRLKTDEDREAFNGLWKRSMKELNEYKDEEDLRFFQSWFRAQYAETIRPSKKGSKNEDFENIGSFHSWFREHLDQIPLRSDSAADFKQFLNKDLVFFQRAYVRLWEAQLNFIKSLEHVYYIDSWGIADSLSYQLMLAPLCLDDDAETIDQKINLVAKYIEIFCVRRSLNFRNFGVSSIRYTMCSLTKEIRRKPLAELHTILAGKVAEIEESWDGMQKFWRHKTNSPFIKFLLARISGFLDEQSGLSTNFVDYQYPEGKPMEIEHIWANKFERHKDEFDHPADFERFRESIGNLILLPRGTNQSYNAMPYEQKQPHYLKENLLVKSLCAETYTKNPNFTNMVKILDLPFRAHPEFKKADIEERQKLYQAICERIWAFELPQ</sequence>
<dbReference type="Proteomes" id="UP000644507">
    <property type="component" value="Unassembled WGS sequence"/>
</dbReference>
<dbReference type="EMBL" id="BMXI01000007">
    <property type="protein sequence ID" value="GHC52958.1"/>
    <property type="molecule type" value="Genomic_DNA"/>
</dbReference>
<name>A0A918TR06_9BACT</name>
<dbReference type="RefSeq" id="WP_189569724.1">
    <property type="nucleotide sequence ID" value="NZ_BMXI01000007.1"/>
</dbReference>
<proteinExistence type="predicted"/>
<evidence type="ECO:0000259" key="2">
    <source>
        <dbReference type="Pfam" id="PF07510"/>
    </source>
</evidence>
<evidence type="ECO:0000313" key="3">
    <source>
        <dbReference type="EMBL" id="GHC52958.1"/>
    </source>
</evidence>
<accession>A0A918TR06</accession>
<gene>
    <name evidence="3" type="ORF">GCM10007100_19200</name>
</gene>
<dbReference type="Pfam" id="PF07510">
    <property type="entry name" value="GmrSD_C"/>
    <property type="match status" value="1"/>
</dbReference>
<dbReference type="InterPro" id="IPR011089">
    <property type="entry name" value="GmrSD_C"/>
</dbReference>
<evidence type="ECO:0008006" key="5">
    <source>
        <dbReference type="Google" id="ProtNLM"/>
    </source>
</evidence>
<evidence type="ECO:0000259" key="1">
    <source>
        <dbReference type="Pfam" id="PF03235"/>
    </source>
</evidence>
<dbReference type="PANTHER" id="PTHR35149:SF2">
    <property type="entry name" value="DUF262 DOMAIN-CONTAINING PROTEIN"/>
    <property type="match status" value="1"/>
</dbReference>
<reference evidence="3" key="1">
    <citation type="journal article" date="2014" name="Int. J. Syst. Evol. Microbiol.">
        <title>Complete genome sequence of Corynebacterium casei LMG S-19264T (=DSM 44701T), isolated from a smear-ripened cheese.</title>
        <authorList>
            <consortium name="US DOE Joint Genome Institute (JGI-PGF)"/>
            <person name="Walter F."/>
            <person name="Albersmeier A."/>
            <person name="Kalinowski J."/>
            <person name="Ruckert C."/>
        </authorList>
    </citation>
    <scope>NUCLEOTIDE SEQUENCE</scope>
    <source>
        <strain evidence="3">KCTC 12988</strain>
    </source>
</reference>
<evidence type="ECO:0000313" key="4">
    <source>
        <dbReference type="Proteomes" id="UP000644507"/>
    </source>
</evidence>
<reference evidence="3" key="2">
    <citation type="submission" date="2020-09" db="EMBL/GenBank/DDBJ databases">
        <authorList>
            <person name="Sun Q."/>
            <person name="Kim S."/>
        </authorList>
    </citation>
    <scope>NUCLEOTIDE SEQUENCE</scope>
    <source>
        <strain evidence="3">KCTC 12988</strain>
    </source>
</reference>
<comment type="caution">
    <text evidence="3">The sequence shown here is derived from an EMBL/GenBank/DDBJ whole genome shotgun (WGS) entry which is preliminary data.</text>
</comment>
<feature type="domain" description="GmrSD restriction endonucleases C-terminal" evidence="2">
    <location>
        <begin position="459"/>
        <end position="597"/>
    </location>
</feature>
<keyword evidence="4" id="KW-1185">Reference proteome</keyword>
<protein>
    <recommendedName>
        <fullName evidence="5">DUF262 domain-containing protein</fullName>
    </recommendedName>
</protein>
<organism evidence="3 4">
    <name type="scientific">Roseibacillus persicicus</name>
    <dbReference type="NCBI Taxonomy" id="454148"/>
    <lineage>
        <taxon>Bacteria</taxon>
        <taxon>Pseudomonadati</taxon>
        <taxon>Verrucomicrobiota</taxon>
        <taxon>Verrucomicrobiia</taxon>
        <taxon>Verrucomicrobiales</taxon>
        <taxon>Verrucomicrobiaceae</taxon>
        <taxon>Roseibacillus</taxon>
    </lineage>
</organism>
<dbReference type="InterPro" id="IPR004919">
    <property type="entry name" value="GmrSD_N"/>
</dbReference>
<dbReference type="AlphaFoldDB" id="A0A918TR06"/>